<accession>A0ABN5TWU1</accession>
<dbReference type="InterPro" id="IPR007492">
    <property type="entry name" value="LytTR_DNA-bd_dom"/>
</dbReference>
<reference evidence="5" key="1">
    <citation type="submission" date="2017-03" db="EMBL/GenBank/DDBJ databases">
        <title>Full genome sequence of a non-lethal Shewanella isolate that potentiates virulence of Vibio parahaemolyticus causing acute hepatopancreatic necrosis disease (AHPND) in shrimp.</title>
        <authorList>
            <person name="Prachumwat A."/>
            <person name="Sritunyalucksana K."/>
        </authorList>
    </citation>
    <scope>NUCLEOTIDE SEQUENCE [LARGE SCALE GENOMIC DNA]</scope>
    <source>
        <strain evidence="5">TH2012</strain>
    </source>
</reference>
<keyword evidence="1" id="KW-0902">Two-component regulatory system</keyword>
<dbReference type="Pfam" id="PF04397">
    <property type="entry name" value="LytTR"/>
    <property type="match status" value="1"/>
</dbReference>
<dbReference type="InterPro" id="IPR046947">
    <property type="entry name" value="LytR-like"/>
</dbReference>
<keyword evidence="2" id="KW-0812">Transmembrane</keyword>
<keyword evidence="5" id="KW-1185">Reference proteome</keyword>
<dbReference type="Gene3D" id="2.40.50.1020">
    <property type="entry name" value="LytTr DNA-binding domain"/>
    <property type="match status" value="1"/>
</dbReference>
<evidence type="ECO:0000256" key="1">
    <source>
        <dbReference type="ARBA" id="ARBA00023012"/>
    </source>
</evidence>
<feature type="transmembrane region" description="Helical" evidence="2">
    <location>
        <begin position="15"/>
        <end position="33"/>
    </location>
</feature>
<feature type="transmembrane region" description="Helical" evidence="2">
    <location>
        <begin position="86"/>
        <end position="107"/>
    </location>
</feature>
<evidence type="ECO:0000256" key="2">
    <source>
        <dbReference type="SAM" id="Phobius"/>
    </source>
</evidence>
<sequence>MSIGQHFRSLLEHRLWRLSVIVCALIVALAIFQDYLHATRNGSSFFILESLLFKVFWMLFPPMLLALKVELQKRPANTLVKMSLKVIVATAIHLILMALTVWILSSIFREQNYGFFKVLSFSLANDLVVAILTYSLFVWLFNYFELQRKQQSVVNEPSLSPEYLVIQSGKLNVKLSLDDIVSIKSATPYVTVYTENKDYLYTDTLKSIVNKLDDRFVRVHRSSIVNIDKVLMYKSRLNGDYDLFLKDGSETRLSRNYVSEFKVRFESSPQVNP</sequence>
<name>A0ABN5TWU1_9GAMM</name>
<gene>
    <name evidence="4" type="ORF">STH12_02855</name>
</gene>
<keyword evidence="2" id="KW-1133">Transmembrane helix</keyword>
<dbReference type="SMART" id="SM00850">
    <property type="entry name" value="LytTR"/>
    <property type="match status" value="1"/>
</dbReference>
<dbReference type="RefSeq" id="WP_126168142.1">
    <property type="nucleotide sequence ID" value="NZ_CP020373.1"/>
</dbReference>
<dbReference type="GO" id="GO:0003677">
    <property type="term" value="F:DNA binding"/>
    <property type="evidence" value="ECO:0007669"/>
    <property type="project" value="UniProtKB-KW"/>
</dbReference>
<evidence type="ECO:0000259" key="3">
    <source>
        <dbReference type="PROSITE" id="PS50930"/>
    </source>
</evidence>
<organism evidence="4 5">
    <name type="scientific">Shewanella khirikhana</name>
    <dbReference type="NCBI Taxonomy" id="1965282"/>
    <lineage>
        <taxon>Bacteria</taxon>
        <taxon>Pseudomonadati</taxon>
        <taxon>Pseudomonadota</taxon>
        <taxon>Gammaproteobacteria</taxon>
        <taxon>Alteromonadales</taxon>
        <taxon>Shewanellaceae</taxon>
        <taxon>Shewanella</taxon>
    </lineage>
</organism>
<keyword evidence="4" id="KW-0238">DNA-binding</keyword>
<feature type="transmembrane region" description="Helical" evidence="2">
    <location>
        <begin position="45"/>
        <end position="65"/>
    </location>
</feature>
<dbReference type="EMBL" id="CP020373">
    <property type="protein sequence ID" value="AZQ11924.1"/>
    <property type="molecule type" value="Genomic_DNA"/>
</dbReference>
<feature type="domain" description="HTH LytTR-type" evidence="3">
    <location>
        <begin position="164"/>
        <end position="267"/>
    </location>
</feature>
<protein>
    <submittedName>
        <fullName evidence="4">LytTr DNA-binding domain protein</fullName>
    </submittedName>
</protein>
<evidence type="ECO:0000313" key="5">
    <source>
        <dbReference type="Proteomes" id="UP000278437"/>
    </source>
</evidence>
<keyword evidence="2" id="KW-0472">Membrane</keyword>
<dbReference type="PROSITE" id="PS50930">
    <property type="entry name" value="HTH_LYTTR"/>
    <property type="match status" value="1"/>
</dbReference>
<evidence type="ECO:0000313" key="4">
    <source>
        <dbReference type="EMBL" id="AZQ11924.1"/>
    </source>
</evidence>
<feature type="transmembrane region" description="Helical" evidence="2">
    <location>
        <begin position="127"/>
        <end position="144"/>
    </location>
</feature>
<dbReference type="PANTHER" id="PTHR37299">
    <property type="entry name" value="TRANSCRIPTIONAL REGULATOR-RELATED"/>
    <property type="match status" value="1"/>
</dbReference>
<dbReference type="Proteomes" id="UP000278437">
    <property type="component" value="Chromosome"/>
</dbReference>
<proteinExistence type="predicted"/>
<dbReference type="PANTHER" id="PTHR37299:SF1">
    <property type="entry name" value="STAGE 0 SPORULATION PROTEIN A HOMOLOG"/>
    <property type="match status" value="1"/>
</dbReference>